<dbReference type="GO" id="GO:0009081">
    <property type="term" value="P:branched-chain amino acid metabolic process"/>
    <property type="evidence" value="ECO:0007669"/>
    <property type="project" value="InterPro"/>
</dbReference>
<evidence type="ECO:0000256" key="2">
    <source>
        <dbReference type="ARBA" id="ARBA00009320"/>
    </source>
</evidence>
<dbReference type="InterPro" id="IPR043131">
    <property type="entry name" value="BCAT-like_N"/>
</dbReference>
<dbReference type="EMBL" id="JACGCM010002300">
    <property type="protein sequence ID" value="KAF6141606.1"/>
    <property type="molecule type" value="Genomic_DNA"/>
</dbReference>
<name>A0A7J7LG28_9MAGN</name>
<evidence type="ECO:0000313" key="5">
    <source>
        <dbReference type="Proteomes" id="UP000541444"/>
    </source>
</evidence>
<dbReference type="GO" id="GO:0004084">
    <property type="term" value="F:branched-chain-amino-acid transaminase activity"/>
    <property type="evidence" value="ECO:0007669"/>
    <property type="project" value="InterPro"/>
</dbReference>
<dbReference type="OrthoDB" id="409992at2759"/>
<evidence type="ECO:0000256" key="3">
    <source>
        <dbReference type="ARBA" id="ARBA00022898"/>
    </source>
</evidence>
<reference evidence="4 5" key="1">
    <citation type="journal article" date="2020" name="IScience">
        <title>Genome Sequencing of the Endangered Kingdonia uniflora (Circaeasteraceae, Ranunculales) Reveals Potential Mechanisms of Evolutionary Specialization.</title>
        <authorList>
            <person name="Sun Y."/>
            <person name="Deng T."/>
            <person name="Zhang A."/>
            <person name="Moore M.J."/>
            <person name="Landis J.B."/>
            <person name="Lin N."/>
            <person name="Zhang H."/>
            <person name="Zhang X."/>
            <person name="Huang J."/>
            <person name="Zhang X."/>
            <person name="Sun H."/>
            <person name="Wang H."/>
        </authorList>
    </citation>
    <scope>NUCLEOTIDE SEQUENCE [LARGE SCALE GENOMIC DNA]</scope>
    <source>
        <strain evidence="4">TB1705</strain>
        <tissue evidence="4">Leaf</tissue>
    </source>
</reference>
<evidence type="ECO:0008006" key="6">
    <source>
        <dbReference type="Google" id="ProtNLM"/>
    </source>
</evidence>
<sequence>MMIRCSNSNYESREDYKYVNWDEFGFGLMPRDYMYVMKCSQDEKFSCGELNRYGNIELSPSSGVLNYGQGLFEGMKAYRKVDGGLLLFHPKENAQRLKFGAERMCMPSPSTEQFLNAVKQTVVAN</sequence>
<dbReference type="PANTHER" id="PTHR42825">
    <property type="entry name" value="AMINO ACID AMINOTRANSFERASE"/>
    <property type="match status" value="1"/>
</dbReference>
<comment type="similarity">
    <text evidence="2">Belongs to the class-IV pyridoxal-phosphate-dependent aminotransferase family.</text>
</comment>
<evidence type="ECO:0000313" key="4">
    <source>
        <dbReference type="EMBL" id="KAF6141606.1"/>
    </source>
</evidence>
<organism evidence="4 5">
    <name type="scientific">Kingdonia uniflora</name>
    <dbReference type="NCBI Taxonomy" id="39325"/>
    <lineage>
        <taxon>Eukaryota</taxon>
        <taxon>Viridiplantae</taxon>
        <taxon>Streptophyta</taxon>
        <taxon>Embryophyta</taxon>
        <taxon>Tracheophyta</taxon>
        <taxon>Spermatophyta</taxon>
        <taxon>Magnoliopsida</taxon>
        <taxon>Ranunculales</taxon>
        <taxon>Circaeasteraceae</taxon>
        <taxon>Kingdonia</taxon>
    </lineage>
</organism>
<keyword evidence="3" id="KW-0663">Pyridoxal phosphate</keyword>
<dbReference type="InterPro" id="IPR036038">
    <property type="entry name" value="Aminotransferase-like"/>
</dbReference>
<proteinExistence type="inferred from homology"/>
<accession>A0A7J7LG28</accession>
<gene>
    <name evidence="4" type="ORF">GIB67_001158</name>
</gene>
<comment type="caution">
    <text evidence="4">The sequence shown here is derived from an EMBL/GenBank/DDBJ whole genome shotgun (WGS) entry which is preliminary data.</text>
</comment>
<dbReference type="Gene3D" id="3.30.470.10">
    <property type="match status" value="1"/>
</dbReference>
<keyword evidence="5" id="KW-1185">Reference proteome</keyword>
<dbReference type="InterPro" id="IPR005786">
    <property type="entry name" value="B_amino_transII"/>
</dbReference>
<dbReference type="Proteomes" id="UP000541444">
    <property type="component" value="Unassembled WGS sequence"/>
</dbReference>
<dbReference type="SUPFAM" id="SSF56752">
    <property type="entry name" value="D-aminoacid aminotransferase-like PLP-dependent enzymes"/>
    <property type="match status" value="1"/>
</dbReference>
<comment type="cofactor">
    <cofactor evidence="1">
        <name>pyridoxal 5'-phosphate</name>
        <dbReference type="ChEBI" id="CHEBI:597326"/>
    </cofactor>
</comment>
<evidence type="ECO:0000256" key="1">
    <source>
        <dbReference type="ARBA" id="ARBA00001933"/>
    </source>
</evidence>
<dbReference type="PANTHER" id="PTHR42825:SF29">
    <property type="entry name" value="BRANCHED-CHAIN-AMINO-ACID AMINOTRANSFERASE"/>
    <property type="match status" value="1"/>
</dbReference>
<protein>
    <recommendedName>
        <fullName evidence="6">Branched-chain amino acid aminotransferase</fullName>
    </recommendedName>
</protein>
<dbReference type="AlphaFoldDB" id="A0A7J7LG28"/>